<comment type="caution">
    <text evidence="1">The sequence shown here is derived from an EMBL/GenBank/DDBJ whole genome shotgun (WGS) entry which is preliminary data.</text>
</comment>
<proteinExistence type="predicted"/>
<evidence type="ECO:0000313" key="1">
    <source>
        <dbReference type="EMBL" id="GAG40293.1"/>
    </source>
</evidence>
<accession>X0XUJ3</accession>
<dbReference type="EMBL" id="BARS01046159">
    <property type="protein sequence ID" value="GAG40293.1"/>
    <property type="molecule type" value="Genomic_DNA"/>
</dbReference>
<name>X0XUJ3_9ZZZZ</name>
<feature type="non-terminal residue" evidence="1">
    <location>
        <position position="1"/>
    </location>
</feature>
<dbReference type="AlphaFoldDB" id="X0XUJ3"/>
<gene>
    <name evidence="1" type="ORF">S01H1_69509</name>
</gene>
<sequence>EIMKIVPSDPIMVKIDKMMGIVGTYPKRNELQARDIRKLQKEIKEEIPKYRPA</sequence>
<reference evidence="1" key="1">
    <citation type="journal article" date="2014" name="Front. Microbiol.">
        <title>High frequency of phylogenetically diverse reductive dehalogenase-homologous genes in deep subseafloor sedimentary metagenomes.</title>
        <authorList>
            <person name="Kawai M."/>
            <person name="Futagami T."/>
            <person name="Toyoda A."/>
            <person name="Takaki Y."/>
            <person name="Nishi S."/>
            <person name="Hori S."/>
            <person name="Arai W."/>
            <person name="Tsubouchi T."/>
            <person name="Morono Y."/>
            <person name="Uchiyama I."/>
            <person name="Ito T."/>
            <person name="Fujiyama A."/>
            <person name="Inagaki F."/>
            <person name="Takami H."/>
        </authorList>
    </citation>
    <scope>NUCLEOTIDE SEQUENCE</scope>
    <source>
        <strain evidence="1">Expedition CK06-06</strain>
    </source>
</reference>
<protein>
    <submittedName>
        <fullName evidence="1">Uncharacterized protein</fullName>
    </submittedName>
</protein>
<organism evidence="1">
    <name type="scientific">marine sediment metagenome</name>
    <dbReference type="NCBI Taxonomy" id="412755"/>
    <lineage>
        <taxon>unclassified sequences</taxon>
        <taxon>metagenomes</taxon>
        <taxon>ecological metagenomes</taxon>
    </lineage>
</organism>